<evidence type="ECO:0000313" key="2">
    <source>
        <dbReference type="Proteomes" id="UP001140513"/>
    </source>
</evidence>
<organism evidence="1 2">
    <name type="scientific">Didymosphaeria variabile</name>
    <dbReference type="NCBI Taxonomy" id="1932322"/>
    <lineage>
        <taxon>Eukaryota</taxon>
        <taxon>Fungi</taxon>
        <taxon>Dikarya</taxon>
        <taxon>Ascomycota</taxon>
        <taxon>Pezizomycotina</taxon>
        <taxon>Dothideomycetes</taxon>
        <taxon>Pleosporomycetidae</taxon>
        <taxon>Pleosporales</taxon>
        <taxon>Massarineae</taxon>
        <taxon>Didymosphaeriaceae</taxon>
        <taxon>Didymosphaeria</taxon>
    </lineage>
</organism>
<keyword evidence="2" id="KW-1185">Reference proteome</keyword>
<dbReference type="AlphaFoldDB" id="A0A9W9CGT7"/>
<name>A0A9W9CGT7_9PLEO</name>
<reference evidence="1" key="1">
    <citation type="submission" date="2022-10" db="EMBL/GenBank/DDBJ databases">
        <title>Tapping the CABI collections for fungal endophytes: first genome assemblies for Collariella, Neodidymelliopsis, Ascochyta clinopodiicola, Didymella pomorum, Didymosphaeria variabile, Neocosmospora piperis and Neocucurbitaria cava.</title>
        <authorList>
            <person name="Hill R."/>
        </authorList>
    </citation>
    <scope>NUCLEOTIDE SEQUENCE</scope>
    <source>
        <strain evidence="1">IMI 356815</strain>
    </source>
</reference>
<dbReference type="RefSeq" id="XP_056077149.1">
    <property type="nucleotide sequence ID" value="XM_056210327.1"/>
</dbReference>
<dbReference type="Proteomes" id="UP001140513">
    <property type="component" value="Unassembled WGS sequence"/>
</dbReference>
<gene>
    <name evidence="1" type="ORF">N0V89_001516</name>
</gene>
<evidence type="ECO:0000313" key="1">
    <source>
        <dbReference type="EMBL" id="KAJ4360947.1"/>
    </source>
</evidence>
<proteinExistence type="predicted"/>
<protein>
    <submittedName>
        <fullName evidence="1">Uncharacterized protein</fullName>
    </submittedName>
</protein>
<dbReference type="GeneID" id="80905046"/>
<comment type="caution">
    <text evidence="1">The sequence shown here is derived from an EMBL/GenBank/DDBJ whole genome shotgun (WGS) entry which is preliminary data.</text>
</comment>
<sequence length="206" mass="24133">MNSNTVQQNLRSINANVRMELGHAKALTGEDVNLVPLWDSFLENRFAEVENYGKDWLEGRVERALKNITETRKKYRSLLTQMQKQEKGKQAERHRKLQHQKQLSFEKLRESAKRKVVHQRQLISQLTKKHAAITNPTKAQTKAFDSKVTTAKKNMLRHEKTVMKAQRRIHVLYAHSLEGILRNLRKDQQRVLAFKKAIPALRLLRP</sequence>
<accession>A0A9W9CGT7</accession>
<dbReference type="OrthoDB" id="3791758at2759"/>
<dbReference type="EMBL" id="JAPEUX010000001">
    <property type="protein sequence ID" value="KAJ4360947.1"/>
    <property type="molecule type" value="Genomic_DNA"/>
</dbReference>